<dbReference type="KEGG" id="nik:F5I99_05065"/>
<dbReference type="RefSeq" id="WP_151053947.1">
    <property type="nucleotide sequence ID" value="NZ_CP044222.1"/>
</dbReference>
<sequence>MSKHREAAESLLVQKHQQSSAQKKLGELKSGVDSLANTRQENLSAFDELDSQLDILLASTGVEFDVSDQSISEEVALALAVDEFQIEAKHQISLLEIVQNDDLDWDAYMASVRKYSHENQVDLSSDPFQNLMTESQRIEIEKRIDSDLTYKASNCDKYDYMLAVTCGMIGGLVDVVFVGVPGQSIIGKGADKVVDNATINVAKLFGWQGAREGSDPKASAIGFLERNFKVNYDQTHSNAAGPRGTDGQIKNLTPLNHHIKSLSHSPDLIGLLFSIINQFTSTSTFISDGRLITIDTETFELQGANFPAKVFSGFCNWLGHLASDMAGSSGSSGRGAGIPIPFYSLLQFLDFGAFGQHRDTFGKVAVKVFEQGYDFRHGLALAVPVMIAELLTRISWSFKQRLYHKKEWSQCLPVGANPELRRMLLVSHGTLCMVDGIDAGLRSGGNIVQFMLRANILAWARFGTLAVKELRAWYLAGRLDIDAANEYLDEEYKKLLNP</sequence>
<keyword evidence="2" id="KW-1185">Reference proteome</keyword>
<accession>A0A5J6LBC3</accession>
<evidence type="ECO:0000313" key="1">
    <source>
        <dbReference type="EMBL" id="QEW05909.1"/>
    </source>
</evidence>
<dbReference type="EMBL" id="CP044222">
    <property type="protein sequence ID" value="QEW05909.1"/>
    <property type="molecule type" value="Genomic_DNA"/>
</dbReference>
<protein>
    <submittedName>
        <fullName evidence="1">Uncharacterized protein</fullName>
    </submittedName>
</protein>
<reference evidence="1 2" key="1">
    <citation type="submission" date="2019-09" db="EMBL/GenBank/DDBJ databases">
        <title>Nitrincola iocasae sp. nov., a bacterium isolated from the sediment collected at a cold seep field in South China Sea.</title>
        <authorList>
            <person name="Zhang H."/>
            <person name="Wang H."/>
            <person name="Li C."/>
        </authorList>
    </citation>
    <scope>NUCLEOTIDE SEQUENCE [LARGE SCALE GENOMIC DNA]</scope>
    <source>
        <strain evidence="1 2">KXZD1103</strain>
    </source>
</reference>
<gene>
    <name evidence="1" type="ORF">F5I99_05065</name>
</gene>
<proteinExistence type="predicted"/>
<evidence type="ECO:0000313" key="2">
    <source>
        <dbReference type="Proteomes" id="UP000325606"/>
    </source>
</evidence>
<name>A0A5J6LBC3_9GAMM</name>
<dbReference type="Proteomes" id="UP000325606">
    <property type="component" value="Chromosome"/>
</dbReference>
<organism evidence="1 2">
    <name type="scientific">Nitrincola iocasae</name>
    <dbReference type="NCBI Taxonomy" id="2614693"/>
    <lineage>
        <taxon>Bacteria</taxon>
        <taxon>Pseudomonadati</taxon>
        <taxon>Pseudomonadota</taxon>
        <taxon>Gammaproteobacteria</taxon>
        <taxon>Oceanospirillales</taxon>
        <taxon>Oceanospirillaceae</taxon>
        <taxon>Nitrincola</taxon>
    </lineage>
</organism>
<dbReference type="AlphaFoldDB" id="A0A5J6LBC3"/>